<dbReference type="SUPFAM" id="SSF56954">
    <property type="entry name" value="Outer membrane efflux proteins (OEP)"/>
    <property type="match status" value="1"/>
</dbReference>
<evidence type="ECO:0000313" key="11">
    <source>
        <dbReference type="Proteomes" id="UP000784286"/>
    </source>
</evidence>
<dbReference type="GO" id="GO:0015562">
    <property type="term" value="F:efflux transmembrane transporter activity"/>
    <property type="evidence" value="ECO:0007669"/>
    <property type="project" value="InterPro"/>
</dbReference>
<keyword evidence="8" id="KW-0175">Coiled coil</keyword>
<keyword evidence="4" id="KW-1134">Transmembrane beta strand</keyword>
<evidence type="ECO:0000256" key="8">
    <source>
        <dbReference type="SAM" id="Coils"/>
    </source>
</evidence>
<evidence type="ECO:0000256" key="2">
    <source>
        <dbReference type="ARBA" id="ARBA00007613"/>
    </source>
</evidence>
<gene>
    <name evidence="10" type="ORF">H9928_12250</name>
</gene>
<dbReference type="Proteomes" id="UP000784286">
    <property type="component" value="Unassembled WGS sequence"/>
</dbReference>
<organism evidence="10 11">
    <name type="scientific">Candidatus Phocaeicola excrementipullorum</name>
    <dbReference type="NCBI Taxonomy" id="2838731"/>
    <lineage>
        <taxon>Bacteria</taxon>
        <taxon>Pseudomonadati</taxon>
        <taxon>Bacteroidota</taxon>
        <taxon>Bacteroidia</taxon>
        <taxon>Bacteroidales</taxon>
        <taxon>Bacteroidaceae</taxon>
        <taxon>Phocaeicola</taxon>
    </lineage>
</organism>
<feature type="signal peptide" evidence="9">
    <location>
        <begin position="1"/>
        <end position="24"/>
    </location>
</feature>
<feature type="coiled-coil region" evidence="8">
    <location>
        <begin position="152"/>
        <end position="179"/>
    </location>
</feature>
<evidence type="ECO:0000256" key="5">
    <source>
        <dbReference type="ARBA" id="ARBA00022692"/>
    </source>
</evidence>
<evidence type="ECO:0000256" key="7">
    <source>
        <dbReference type="ARBA" id="ARBA00023237"/>
    </source>
</evidence>
<keyword evidence="5" id="KW-0812">Transmembrane</keyword>
<dbReference type="EMBL" id="JAHLFJ010000111">
    <property type="protein sequence ID" value="MBU3857283.1"/>
    <property type="molecule type" value="Genomic_DNA"/>
</dbReference>
<dbReference type="Gene3D" id="1.20.1600.10">
    <property type="entry name" value="Outer membrane efflux proteins (OEP)"/>
    <property type="match status" value="1"/>
</dbReference>
<dbReference type="GO" id="GO:0015288">
    <property type="term" value="F:porin activity"/>
    <property type="evidence" value="ECO:0007669"/>
    <property type="project" value="TreeGrafter"/>
</dbReference>
<accession>A0A948TPM5</accession>
<evidence type="ECO:0000256" key="9">
    <source>
        <dbReference type="SAM" id="SignalP"/>
    </source>
</evidence>
<keyword evidence="6" id="KW-0472">Membrane</keyword>
<dbReference type="InterPro" id="IPR003423">
    <property type="entry name" value="OMP_efflux"/>
</dbReference>
<keyword evidence="9" id="KW-0732">Signal</keyword>
<dbReference type="AlphaFoldDB" id="A0A948TPM5"/>
<dbReference type="InterPro" id="IPR051906">
    <property type="entry name" value="TolC-like"/>
</dbReference>
<comment type="similarity">
    <text evidence="2">Belongs to the outer membrane factor (OMF) (TC 1.B.17) family.</text>
</comment>
<name>A0A948TPM5_9BACT</name>
<proteinExistence type="inferred from homology"/>
<comment type="caution">
    <text evidence="10">The sequence shown here is derived from an EMBL/GenBank/DDBJ whole genome shotgun (WGS) entry which is preliminary data.</text>
</comment>
<keyword evidence="7" id="KW-0998">Cell outer membrane</keyword>
<comment type="subcellular location">
    <subcellularLocation>
        <location evidence="1">Cell outer membrane</location>
    </subcellularLocation>
</comment>
<evidence type="ECO:0000256" key="6">
    <source>
        <dbReference type="ARBA" id="ARBA00023136"/>
    </source>
</evidence>
<protein>
    <submittedName>
        <fullName evidence="10">TolC family protein</fullName>
    </submittedName>
</protein>
<reference evidence="10" key="2">
    <citation type="submission" date="2021-04" db="EMBL/GenBank/DDBJ databases">
        <authorList>
            <person name="Gilroy R."/>
        </authorList>
    </citation>
    <scope>NUCLEOTIDE SEQUENCE</scope>
    <source>
        <strain evidence="10">8470</strain>
    </source>
</reference>
<evidence type="ECO:0000256" key="4">
    <source>
        <dbReference type="ARBA" id="ARBA00022452"/>
    </source>
</evidence>
<dbReference type="GO" id="GO:1990281">
    <property type="term" value="C:efflux pump complex"/>
    <property type="evidence" value="ECO:0007669"/>
    <property type="project" value="TreeGrafter"/>
</dbReference>
<dbReference type="PANTHER" id="PTHR30026:SF20">
    <property type="entry name" value="OUTER MEMBRANE PROTEIN TOLC"/>
    <property type="match status" value="1"/>
</dbReference>
<dbReference type="Pfam" id="PF02321">
    <property type="entry name" value="OEP"/>
    <property type="match status" value="1"/>
</dbReference>
<evidence type="ECO:0000256" key="1">
    <source>
        <dbReference type="ARBA" id="ARBA00004442"/>
    </source>
</evidence>
<reference evidence="10" key="1">
    <citation type="journal article" date="2021" name="PeerJ">
        <title>Extensive microbial diversity within the chicken gut microbiome revealed by metagenomics and culture.</title>
        <authorList>
            <person name="Gilroy R."/>
            <person name="Ravi A."/>
            <person name="Getino M."/>
            <person name="Pursley I."/>
            <person name="Horton D.L."/>
            <person name="Alikhan N.F."/>
            <person name="Baker D."/>
            <person name="Gharbi K."/>
            <person name="Hall N."/>
            <person name="Watson M."/>
            <person name="Adriaenssens E.M."/>
            <person name="Foster-Nyarko E."/>
            <person name="Jarju S."/>
            <person name="Secka A."/>
            <person name="Antonio M."/>
            <person name="Oren A."/>
            <person name="Chaudhuri R.R."/>
            <person name="La Ragione R."/>
            <person name="Hildebrand F."/>
            <person name="Pallen M.J."/>
        </authorList>
    </citation>
    <scope>NUCLEOTIDE SEQUENCE</scope>
    <source>
        <strain evidence="10">8470</strain>
    </source>
</reference>
<dbReference type="GO" id="GO:0009279">
    <property type="term" value="C:cell outer membrane"/>
    <property type="evidence" value="ECO:0007669"/>
    <property type="project" value="UniProtKB-SubCell"/>
</dbReference>
<sequence length="425" mass="47092">MKLRSISVLTVGLMLAGTTFAQHAYTLDECIEAALQNNVRMKNAENDLKVAAHERKNAFTNYFPTLSASGGGFMSDKPVLDLELAPGMGLSMLKNGIVGGVSAAMPVFTGGQIVNGNKLAKENVEKYRLLRHQSEYEVELTVENYFWQAVVAQEKLRTIAALEKQLAQLTNDVTASVEAGVTTRNDLLQVQLRSNETLSARLSAENACRLARRLLAQYIGAGTDSIGIDFVLADSLPRNPGFLYTDPEEALYRTDEYNLMNTDLRAKRIEHRISVGKNLPTVAVGGGYGYNNLLDKDCTSWIGFATVSVPLSGWWGGAHDIKKHKLEIQSAENTLADGSDLLKLRMESTWDDLTDAYRNVEIAQVSISQSAENLRLNTDYYAAGTCSMSDLLEAQTLYRQSRDRYVEAYAKYQIKKREYLQATGR</sequence>
<evidence type="ECO:0000313" key="10">
    <source>
        <dbReference type="EMBL" id="MBU3857283.1"/>
    </source>
</evidence>
<evidence type="ECO:0000256" key="3">
    <source>
        <dbReference type="ARBA" id="ARBA00022448"/>
    </source>
</evidence>
<feature type="chain" id="PRO_5036807423" evidence="9">
    <location>
        <begin position="25"/>
        <end position="425"/>
    </location>
</feature>
<keyword evidence="3" id="KW-0813">Transport</keyword>
<dbReference type="PANTHER" id="PTHR30026">
    <property type="entry name" value="OUTER MEMBRANE PROTEIN TOLC"/>
    <property type="match status" value="1"/>
</dbReference>